<dbReference type="Proteomes" id="UP000681315">
    <property type="component" value="Unassembled WGS sequence"/>
</dbReference>
<keyword evidence="1" id="KW-0805">Transcription regulation</keyword>
<keyword evidence="7" id="KW-1185">Reference proteome</keyword>
<feature type="domain" description="HTH luxR-type" evidence="5">
    <location>
        <begin position="239"/>
        <end position="301"/>
    </location>
</feature>
<proteinExistence type="predicted"/>
<feature type="transmembrane region" description="Helical" evidence="4">
    <location>
        <begin position="129"/>
        <end position="150"/>
    </location>
</feature>
<feature type="transmembrane region" description="Helical" evidence="4">
    <location>
        <begin position="6"/>
        <end position="27"/>
    </location>
</feature>
<dbReference type="Pfam" id="PF00196">
    <property type="entry name" value="GerE"/>
    <property type="match status" value="1"/>
</dbReference>
<comment type="caution">
    <text evidence="6">The sequence shown here is derived from an EMBL/GenBank/DDBJ whole genome shotgun (WGS) entry which is preliminary data.</text>
</comment>
<evidence type="ECO:0000256" key="1">
    <source>
        <dbReference type="ARBA" id="ARBA00023015"/>
    </source>
</evidence>
<name>A0ABS3SRD6_9FLAO</name>
<evidence type="ECO:0000256" key="4">
    <source>
        <dbReference type="SAM" id="Phobius"/>
    </source>
</evidence>
<evidence type="ECO:0000256" key="2">
    <source>
        <dbReference type="ARBA" id="ARBA00023125"/>
    </source>
</evidence>
<gene>
    <name evidence="6" type="ORF">J4051_06275</name>
</gene>
<keyword evidence="4" id="KW-0472">Membrane</keyword>
<dbReference type="CDD" id="cd06170">
    <property type="entry name" value="LuxR_C_like"/>
    <property type="match status" value="1"/>
</dbReference>
<evidence type="ECO:0000256" key="3">
    <source>
        <dbReference type="ARBA" id="ARBA00023163"/>
    </source>
</evidence>
<dbReference type="PROSITE" id="PS50043">
    <property type="entry name" value="HTH_LUXR_2"/>
    <property type="match status" value="1"/>
</dbReference>
<dbReference type="Gene3D" id="1.10.10.10">
    <property type="entry name" value="Winged helix-like DNA-binding domain superfamily/Winged helix DNA-binding domain"/>
    <property type="match status" value="1"/>
</dbReference>
<dbReference type="InterPro" id="IPR036388">
    <property type="entry name" value="WH-like_DNA-bd_sf"/>
</dbReference>
<dbReference type="InterPro" id="IPR016032">
    <property type="entry name" value="Sig_transdc_resp-reg_C-effctor"/>
</dbReference>
<keyword evidence="3" id="KW-0804">Transcription</keyword>
<dbReference type="EMBL" id="JAGEVG010000006">
    <property type="protein sequence ID" value="MBO3097866.1"/>
    <property type="molecule type" value="Genomic_DNA"/>
</dbReference>
<accession>A0ABS3SRD6</accession>
<dbReference type="PRINTS" id="PR00038">
    <property type="entry name" value="HTHLUXR"/>
</dbReference>
<dbReference type="InterPro" id="IPR000792">
    <property type="entry name" value="Tscrpt_reg_LuxR_C"/>
</dbReference>
<dbReference type="PANTHER" id="PTHR44688:SF16">
    <property type="entry name" value="DNA-BINDING TRANSCRIPTIONAL ACTIVATOR DEVR_DOSR"/>
    <property type="match status" value="1"/>
</dbReference>
<feature type="transmembrane region" description="Helical" evidence="4">
    <location>
        <begin position="69"/>
        <end position="88"/>
    </location>
</feature>
<feature type="transmembrane region" description="Helical" evidence="4">
    <location>
        <begin position="100"/>
        <end position="123"/>
    </location>
</feature>
<evidence type="ECO:0000313" key="6">
    <source>
        <dbReference type="EMBL" id="MBO3097866.1"/>
    </source>
</evidence>
<reference evidence="6 7" key="1">
    <citation type="submission" date="2021-03" db="EMBL/GenBank/DDBJ databases">
        <title>Gelidibacter sp. nov., isolated from costal sediment.</title>
        <authorList>
            <person name="Lun K.-Y."/>
        </authorList>
    </citation>
    <scope>NUCLEOTIDE SEQUENCE [LARGE SCALE GENOMIC DNA]</scope>
    <source>
        <strain evidence="6 7">DF109</strain>
    </source>
</reference>
<dbReference type="SMART" id="SM00421">
    <property type="entry name" value="HTH_LUXR"/>
    <property type="match status" value="1"/>
</dbReference>
<keyword evidence="2" id="KW-0238">DNA-binding</keyword>
<keyword evidence="4" id="KW-1133">Transmembrane helix</keyword>
<evidence type="ECO:0000259" key="5">
    <source>
        <dbReference type="PROSITE" id="PS50043"/>
    </source>
</evidence>
<dbReference type="PANTHER" id="PTHR44688">
    <property type="entry name" value="DNA-BINDING TRANSCRIPTIONAL ACTIVATOR DEVR_DOSR"/>
    <property type="match status" value="1"/>
</dbReference>
<protein>
    <submittedName>
        <fullName evidence="6">Helix-turn-helix transcriptional regulator</fullName>
    </submittedName>
</protein>
<evidence type="ECO:0000313" key="7">
    <source>
        <dbReference type="Proteomes" id="UP000681315"/>
    </source>
</evidence>
<dbReference type="SUPFAM" id="SSF46894">
    <property type="entry name" value="C-terminal effector domain of the bipartite response regulators"/>
    <property type="match status" value="1"/>
</dbReference>
<feature type="transmembrane region" description="Helical" evidence="4">
    <location>
        <begin position="171"/>
        <end position="191"/>
    </location>
</feature>
<organism evidence="6 7">
    <name type="scientific">Gelidibacter pelagius</name>
    <dbReference type="NCBI Taxonomy" id="2819985"/>
    <lineage>
        <taxon>Bacteria</taxon>
        <taxon>Pseudomonadati</taxon>
        <taxon>Bacteroidota</taxon>
        <taxon>Flavobacteriia</taxon>
        <taxon>Flavobacteriales</taxon>
        <taxon>Flavobacteriaceae</taxon>
        <taxon>Gelidibacter</taxon>
    </lineage>
</organism>
<keyword evidence="4" id="KW-0812">Transmembrane</keyword>
<sequence>MFGTSIHWSTFFYLLLDTILLLLTLYLSRKNRQTSHKRYIYLGFLFVAYNITGGFLPTENYQGPLIIQYIITYSVAIILCMYIIYYFFETYNLVVLKYNLSVKNLTLLTCILFIVLFLIPYYYNGSISASMYLFMMPMSIVAIAVLFIFYHSIPNAKNTSNFMLRRNKLSIISITCMTLLPICVMIGNYQWVKFTIMNIVFYSITAIEIDKYLYFLDTNTQMHEVLILNIKHRKKSIDHKILYSDLTRRELEIALSILNNLSYKNIGRDLYIAENTVSKHASNIFKKTGTKNKSDFLNRFL</sequence>
<feature type="transmembrane region" description="Helical" evidence="4">
    <location>
        <begin position="39"/>
        <end position="57"/>
    </location>
</feature>